<sequence>MLHIAQHTGVCLGRVV</sequence>
<evidence type="ECO:0000313" key="1">
    <source>
        <dbReference type="EMBL" id="KHG07925.1"/>
    </source>
</evidence>
<dbReference type="EMBL" id="JRRC01485208">
    <property type="protein sequence ID" value="KHG07925.1"/>
    <property type="molecule type" value="Genomic_DNA"/>
</dbReference>
<keyword evidence="2" id="KW-1185">Reference proteome</keyword>
<organism evidence="1 2">
    <name type="scientific">Gossypium arboreum</name>
    <name type="common">Tree cotton</name>
    <name type="synonym">Gossypium nanking</name>
    <dbReference type="NCBI Taxonomy" id="29729"/>
    <lineage>
        <taxon>Eukaryota</taxon>
        <taxon>Viridiplantae</taxon>
        <taxon>Streptophyta</taxon>
        <taxon>Embryophyta</taxon>
        <taxon>Tracheophyta</taxon>
        <taxon>Spermatophyta</taxon>
        <taxon>Magnoliopsida</taxon>
        <taxon>eudicotyledons</taxon>
        <taxon>Gunneridae</taxon>
        <taxon>Pentapetalae</taxon>
        <taxon>rosids</taxon>
        <taxon>malvids</taxon>
        <taxon>Malvales</taxon>
        <taxon>Malvaceae</taxon>
        <taxon>Malvoideae</taxon>
        <taxon>Gossypium</taxon>
    </lineage>
</organism>
<reference evidence="2" key="1">
    <citation type="submission" date="2014-09" db="EMBL/GenBank/DDBJ databases">
        <authorList>
            <person name="Mudge J."/>
            <person name="Ramaraj T."/>
            <person name="Lindquist I.E."/>
            <person name="Bharti A.K."/>
            <person name="Sundararajan A."/>
            <person name="Cameron C.T."/>
            <person name="Woodward J.E."/>
            <person name="May G.D."/>
            <person name="Brubaker C."/>
            <person name="Broadhvest J."/>
            <person name="Wilkins T.A."/>
        </authorList>
    </citation>
    <scope>NUCLEOTIDE SEQUENCE</scope>
    <source>
        <strain evidence="2">cv. AKA8401</strain>
    </source>
</reference>
<proteinExistence type="predicted"/>
<name>A0A0B0N545_GOSAR</name>
<gene>
    <name evidence="1" type="ORF">F383_35406</name>
</gene>
<evidence type="ECO:0000313" key="2">
    <source>
        <dbReference type="Proteomes" id="UP000032142"/>
    </source>
</evidence>
<protein>
    <submittedName>
        <fullName evidence="1">Uncharacterized protein</fullName>
    </submittedName>
</protein>
<accession>A0A0B0N545</accession>
<dbReference type="AlphaFoldDB" id="A0A0B0N545"/>
<dbReference type="Proteomes" id="UP000032142">
    <property type="component" value="Unassembled WGS sequence"/>
</dbReference>
<comment type="caution">
    <text evidence="1">The sequence shown here is derived from an EMBL/GenBank/DDBJ whole genome shotgun (WGS) entry which is preliminary data.</text>
</comment>